<dbReference type="PANTHER" id="PTHR33490">
    <property type="entry name" value="BLR5614 PROTEIN-RELATED"/>
    <property type="match status" value="1"/>
</dbReference>
<dbReference type="RefSeq" id="WP_161719529.1">
    <property type="nucleotide sequence ID" value="NZ_JAAAPO010000005.1"/>
</dbReference>
<dbReference type="InterPro" id="IPR038765">
    <property type="entry name" value="Papain-like_cys_pep_sf"/>
</dbReference>
<comment type="caution">
    <text evidence="2">The sequence shown here is derived from an EMBL/GenBank/DDBJ whole genome shotgun (WGS) entry which is preliminary data.</text>
</comment>
<evidence type="ECO:0000259" key="1">
    <source>
        <dbReference type="SMART" id="SM00460"/>
    </source>
</evidence>
<evidence type="ECO:0000313" key="2">
    <source>
        <dbReference type="EMBL" id="NBC37450.1"/>
    </source>
</evidence>
<reference evidence="3" key="1">
    <citation type="submission" date="2020-01" db="EMBL/GenBank/DDBJ databases">
        <title>Sphingomonas sp. strain CSW-10.</title>
        <authorList>
            <person name="Chen W.-M."/>
        </authorList>
    </citation>
    <scope>NUCLEOTIDE SEQUENCE [LARGE SCALE GENOMIC DNA]</scope>
    <source>
        <strain evidence="3">FSY-8</strain>
    </source>
</reference>
<proteinExistence type="predicted"/>
<sequence length="282" mass="30300">MRIAIEHQTRYCFDQPVWHGVKRLRLRPRNCAVQSVVDWDMQVEGGLIEAAYEDHNLNATALVSFGNGEGEITITCRGTVDTRDAAGVVGAHTGFMPLWLLSNHTELTAPGPKLRALASRFERHAGREDNLIGMLHDLSAAVADAVAYAPGHTSATTTAEQALVAGRGVCQDHAHVFIGAARELGLPARYVSGYLLMPDRVAQDAGHGWAEVYVAGLGWLAFDVSNAICPNDLYVRLAVGADYRDAAPVTSLSQGGGDATLSVTLNVAAEQQIQQQAQQQMM</sequence>
<keyword evidence="3" id="KW-1185">Reference proteome</keyword>
<dbReference type="EMBL" id="JAAAPO010000005">
    <property type="protein sequence ID" value="NBC37450.1"/>
    <property type="molecule type" value="Genomic_DNA"/>
</dbReference>
<dbReference type="InterPro" id="IPR002931">
    <property type="entry name" value="Transglutaminase-like"/>
</dbReference>
<accession>A0ABW9XFX2</accession>
<dbReference type="Proteomes" id="UP000753724">
    <property type="component" value="Unassembled WGS sequence"/>
</dbReference>
<dbReference type="SUPFAM" id="SSF54001">
    <property type="entry name" value="Cysteine proteinases"/>
    <property type="match status" value="1"/>
</dbReference>
<dbReference type="Pfam" id="PF01841">
    <property type="entry name" value="Transglut_core"/>
    <property type="match status" value="1"/>
</dbReference>
<evidence type="ECO:0000313" key="3">
    <source>
        <dbReference type="Proteomes" id="UP000753724"/>
    </source>
</evidence>
<name>A0ABW9XFX2_9SPHN</name>
<protein>
    <submittedName>
        <fullName evidence="2">Transglutaminase family protein</fullName>
    </submittedName>
</protein>
<organism evidence="2 3">
    <name type="scientific">Novosphingobium ovatum</name>
    <dbReference type="NCBI Taxonomy" id="1908523"/>
    <lineage>
        <taxon>Bacteria</taxon>
        <taxon>Pseudomonadati</taxon>
        <taxon>Pseudomonadota</taxon>
        <taxon>Alphaproteobacteria</taxon>
        <taxon>Sphingomonadales</taxon>
        <taxon>Sphingomonadaceae</taxon>
        <taxon>Novosphingobium</taxon>
    </lineage>
</organism>
<dbReference type="InterPro" id="IPR013589">
    <property type="entry name" value="Bac_transglu_N"/>
</dbReference>
<dbReference type="PANTHER" id="PTHR33490:SF6">
    <property type="entry name" value="SLL1049 PROTEIN"/>
    <property type="match status" value="1"/>
</dbReference>
<dbReference type="Gene3D" id="3.10.620.30">
    <property type="match status" value="1"/>
</dbReference>
<dbReference type="SMART" id="SM00460">
    <property type="entry name" value="TGc"/>
    <property type="match status" value="1"/>
</dbReference>
<dbReference type="Pfam" id="PF08379">
    <property type="entry name" value="Bact_transglu_N"/>
    <property type="match status" value="1"/>
</dbReference>
<feature type="domain" description="Transglutaminase-like" evidence="1">
    <location>
        <begin position="162"/>
        <end position="226"/>
    </location>
</feature>
<gene>
    <name evidence="2" type="ORF">GTZ99_12915</name>
</gene>